<sequence length="547" mass="61646">MVNIQRLLFTFLASHLPSQVPLRADHGSHPTKSVAIVGAGSAGLAMLKTFLDLDAFSRDSWEVVLYEEREDVGGIWLPDNNDVSPPDLPETPLYPRLHTNTPVPSMTYPGFPFPPGTPLYPSHEHIQAYHWRYAQHNNLLDYIKFNHKIHSASWTGTPEEGYWNLTISDDKGSLQYKAVDHLVVASGNNHIPRVPVWKGQDEWLSNPAAGHQREIVHSVYYRRPEAFANQTVLIVGNGASGRDAASQIVDFARQTIISIRHEADPVAGVIVKPEISHFTSKGIVFTDGSLVDPDVVLLGTGYQILKPFLTDGGELTVNRTASDNSSVHSSLVTNTRYIFPLYRHILSLNPRYPTNALAFIGLPSYIANCPSDYAQGLFTAHVISNPSLLPPRDALLKELALYEEEVRANGLDPYVNGHRMLAGKSGDYQDDLIEFLKEKVRLFPSSNPVHTFPYTYINADHHLISNQKAIPDNGHKFVEPWRRRVLEYQYLRRGWFHLEALGLGADWTQGVETEAQWAALMERVNEWQRKWEEERGVPFRVDWDLAG</sequence>
<keyword evidence="7" id="KW-1185">Reference proteome</keyword>
<keyword evidence="3" id="KW-0274">FAD</keyword>
<dbReference type="Pfam" id="PF00743">
    <property type="entry name" value="FMO-like"/>
    <property type="match status" value="1"/>
</dbReference>
<dbReference type="InParanoid" id="A0A409WHZ8"/>
<dbReference type="PANTHER" id="PTHR23023">
    <property type="entry name" value="DIMETHYLANILINE MONOOXYGENASE"/>
    <property type="match status" value="1"/>
</dbReference>
<evidence type="ECO:0000256" key="3">
    <source>
        <dbReference type="ARBA" id="ARBA00022827"/>
    </source>
</evidence>
<evidence type="ECO:0000256" key="1">
    <source>
        <dbReference type="ARBA" id="ARBA00009183"/>
    </source>
</evidence>
<dbReference type="InterPro" id="IPR020946">
    <property type="entry name" value="Flavin_mOase-like"/>
</dbReference>
<evidence type="ECO:0000256" key="4">
    <source>
        <dbReference type="ARBA" id="ARBA00022857"/>
    </source>
</evidence>
<reference evidence="6 7" key="1">
    <citation type="journal article" date="2018" name="Evol. Lett.">
        <title>Horizontal gene cluster transfer increased hallucinogenic mushroom diversity.</title>
        <authorList>
            <person name="Reynolds H.T."/>
            <person name="Vijayakumar V."/>
            <person name="Gluck-Thaler E."/>
            <person name="Korotkin H.B."/>
            <person name="Matheny P.B."/>
            <person name="Slot J.C."/>
        </authorList>
    </citation>
    <scope>NUCLEOTIDE SEQUENCE [LARGE SCALE GENOMIC DNA]</scope>
    <source>
        <strain evidence="6 7">SRW20</strain>
    </source>
</reference>
<keyword evidence="5" id="KW-0560">Oxidoreductase</keyword>
<dbReference type="AlphaFoldDB" id="A0A409WHZ8"/>
<evidence type="ECO:0000313" key="6">
    <source>
        <dbReference type="EMBL" id="PPQ78060.1"/>
    </source>
</evidence>
<evidence type="ECO:0000256" key="2">
    <source>
        <dbReference type="ARBA" id="ARBA00022630"/>
    </source>
</evidence>
<dbReference type="STRING" id="231916.A0A409WHZ8"/>
<dbReference type="SUPFAM" id="SSF51905">
    <property type="entry name" value="FAD/NAD(P)-binding domain"/>
    <property type="match status" value="2"/>
</dbReference>
<evidence type="ECO:0008006" key="8">
    <source>
        <dbReference type="Google" id="ProtNLM"/>
    </source>
</evidence>
<keyword evidence="2" id="KW-0285">Flavoprotein</keyword>
<dbReference type="PRINTS" id="PR00370">
    <property type="entry name" value="FMOXYGENASE"/>
</dbReference>
<dbReference type="Gene3D" id="3.50.50.60">
    <property type="entry name" value="FAD/NAD(P)-binding domain"/>
    <property type="match status" value="2"/>
</dbReference>
<dbReference type="GO" id="GO:0050661">
    <property type="term" value="F:NADP binding"/>
    <property type="evidence" value="ECO:0007669"/>
    <property type="project" value="InterPro"/>
</dbReference>
<dbReference type="InterPro" id="IPR000960">
    <property type="entry name" value="Flavin_mOase"/>
</dbReference>
<proteinExistence type="inferred from homology"/>
<evidence type="ECO:0000256" key="5">
    <source>
        <dbReference type="ARBA" id="ARBA00023002"/>
    </source>
</evidence>
<gene>
    <name evidence="6" type="ORF">CVT26_015499</name>
</gene>
<accession>A0A409WHZ8</accession>
<dbReference type="Proteomes" id="UP000284706">
    <property type="component" value="Unassembled WGS sequence"/>
</dbReference>
<organism evidence="6 7">
    <name type="scientific">Gymnopilus dilepis</name>
    <dbReference type="NCBI Taxonomy" id="231916"/>
    <lineage>
        <taxon>Eukaryota</taxon>
        <taxon>Fungi</taxon>
        <taxon>Dikarya</taxon>
        <taxon>Basidiomycota</taxon>
        <taxon>Agaricomycotina</taxon>
        <taxon>Agaricomycetes</taxon>
        <taxon>Agaricomycetidae</taxon>
        <taxon>Agaricales</taxon>
        <taxon>Agaricineae</taxon>
        <taxon>Hymenogastraceae</taxon>
        <taxon>Gymnopilus</taxon>
    </lineage>
</organism>
<dbReference type="GO" id="GO:0004499">
    <property type="term" value="F:N,N-dimethylaniline monooxygenase activity"/>
    <property type="evidence" value="ECO:0007669"/>
    <property type="project" value="InterPro"/>
</dbReference>
<evidence type="ECO:0000313" key="7">
    <source>
        <dbReference type="Proteomes" id="UP000284706"/>
    </source>
</evidence>
<keyword evidence="4" id="KW-0521">NADP</keyword>
<dbReference type="EMBL" id="NHYE01005065">
    <property type="protein sequence ID" value="PPQ78060.1"/>
    <property type="molecule type" value="Genomic_DNA"/>
</dbReference>
<protein>
    <recommendedName>
        <fullName evidence="8">FAD/NAD(P)-binding domain-containing protein</fullName>
    </recommendedName>
</protein>
<comment type="caution">
    <text evidence="6">The sequence shown here is derived from an EMBL/GenBank/DDBJ whole genome shotgun (WGS) entry which is preliminary data.</text>
</comment>
<comment type="similarity">
    <text evidence="1">Belongs to the FMO family.</text>
</comment>
<dbReference type="GO" id="GO:0050660">
    <property type="term" value="F:flavin adenine dinucleotide binding"/>
    <property type="evidence" value="ECO:0007669"/>
    <property type="project" value="InterPro"/>
</dbReference>
<dbReference type="InterPro" id="IPR050346">
    <property type="entry name" value="FMO-like"/>
</dbReference>
<dbReference type="InterPro" id="IPR036188">
    <property type="entry name" value="FAD/NAD-bd_sf"/>
</dbReference>
<name>A0A409WHZ8_9AGAR</name>
<dbReference type="OrthoDB" id="66881at2759"/>